<gene>
    <name evidence="2" type="ORF">PoB_006537600</name>
</gene>
<proteinExistence type="predicted"/>
<accession>A0AAV4D458</accession>
<organism evidence="2 3">
    <name type="scientific">Plakobranchus ocellatus</name>
    <dbReference type="NCBI Taxonomy" id="259542"/>
    <lineage>
        <taxon>Eukaryota</taxon>
        <taxon>Metazoa</taxon>
        <taxon>Spiralia</taxon>
        <taxon>Lophotrochozoa</taxon>
        <taxon>Mollusca</taxon>
        <taxon>Gastropoda</taxon>
        <taxon>Heterobranchia</taxon>
        <taxon>Euthyneura</taxon>
        <taxon>Panpulmonata</taxon>
        <taxon>Sacoglossa</taxon>
        <taxon>Placobranchoidea</taxon>
        <taxon>Plakobranchidae</taxon>
        <taxon>Plakobranchus</taxon>
    </lineage>
</organism>
<protein>
    <submittedName>
        <fullName evidence="2">Uncharacterized protein</fullName>
    </submittedName>
</protein>
<name>A0AAV4D458_9GAST</name>
<dbReference type="AlphaFoldDB" id="A0AAV4D458"/>
<feature type="compositionally biased region" description="Acidic residues" evidence="1">
    <location>
        <begin position="36"/>
        <end position="71"/>
    </location>
</feature>
<feature type="region of interest" description="Disordered" evidence="1">
    <location>
        <begin position="1"/>
        <end position="71"/>
    </location>
</feature>
<dbReference type="EMBL" id="BLXT01007365">
    <property type="protein sequence ID" value="GFO38871.1"/>
    <property type="molecule type" value="Genomic_DNA"/>
</dbReference>
<evidence type="ECO:0000313" key="3">
    <source>
        <dbReference type="Proteomes" id="UP000735302"/>
    </source>
</evidence>
<keyword evidence="3" id="KW-1185">Reference proteome</keyword>
<reference evidence="2 3" key="1">
    <citation type="journal article" date="2021" name="Elife">
        <title>Chloroplast acquisition without the gene transfer in kleptoplastic sea slugs, Plakobranchus ocellatus.</title>
        <authorList>
            <person name="Maeda T."/>
            <person name="Takahashi S."/>
            <person name="Yoshida T."/>
            <person name="Shimamura S."/>
            <person name="Takaki Y."/>
            <person name="Nagai Y."/>
            <person name="Toyoda A."/>
            <person name="Suzuki Y."/>
            <person name="Arimoto A."/>
            <person name="Ishii H."/>
            <person name="Satoh N."/>
            <person name="Nishiyama T."/>
            <person name="Hasebe M."/>
            <person name="Maruyama T."/>
            <person name="Minagawa J."/>
            <person name="Obokata J."/>
            <person name="Shigenobu S."/>
        </authorList>
    </citation>
    <scope>NUCLEOTIDE SEQUENCE [LARGE SCALE GENOMIC DNA]</scope>
</reference>
<evidence type="ECO:0000256" key="1">
    <source>
        <dbReference type="SAM" id="MobiDB-lite"/>
    </source>
</evidence>
<evidence type="ECO:0000313" key="2">
    <source>
        <dbReference type="EMBL" id="GFO38871.1"/>
    </source>
</evidence>
<sequence>MGNRPLSGQGGGSGARTRNRRVHMQILGSGGGGGGSDDDDGVDADDDDDDGDDDDDDDDGDDDDDDDDDEMMMILNKTIMCGGSVGGRTIGRQWNITKFFPSGRSNKDQGLNLHQNSNTTKDWLGRVQKRGQVMIK</sequence>
<comment type="caution">
    <text evidence="2">The sequence shown here is derived from an EMBL/GenBank/DDBJ whole genome shotgun (WGS) entry which is preliminary data.</text>
</comment>
<dbReference type="Proteomes" id="UP000735302">
    <property type="component" value="Unassembled WGS sequence"/>
</dbReference>